<protein>
    <submittedName>
        <fullName evidence="1">Uncharacterized protein</fullName>
    </submittedName>
</protein>
<comment type="caution">
    <text evidence="1">The sequence shown here is derived from an EMBL/GenBank/DDBJ whole genome shotgun (WGS) entry which is preliminary data.</text>
</comment>
<proteinExistence type="predicted"/>
<keyword evidence="2" id="KW-1185">Reference proteome</keyword>
<name>A0AAD7WXL2_9TELE</name>
<dbReference type="EMBL" id="JAINUG010000016">
    <property type="protein sequence ID" value="KAJ8413366.1"/>
    <property type="molecule type" value="Genomic_DNA"/>
</dbReference>
<organism evidence="1 2">
    <name type="scientific">Aldrovandia affinis</name>
    <dbReference type="NCBI Taxonomy" id="143900"/>
    <lineage>
        <taxon>Eukaryota</taxon>
        <taxon>Metazoa</taxon>
        <taxon>Chordata</taxon>
        <taxon>Craniata</taxon>
        <taxon>Vertebrata</taxon>
        <taxon>Euteleostomi</taxon>
        <taxon>Actinopterygii</taxon>
        <taxon>Neopterygii</taxon>
        <taxon>Teleostei</taxon>
        <taxon>Notacanthiformes</taxon>
        <taxon>Halosauridae</taxon>
        <taxon>Aldrovandia</taxon>
    </lineage>
</organism>
<gene>
    <name evidence="1" type="ORF">AAFF_G00093620</name>
</gene>
<evidence type="ECO:0000313" key="1">
    <source>
        <dbReference type="EMBL" id="KAJ8413366.1"/>
    </source>
</evidence>
<sequence length="101" mass="11086">MHRKRPCGRQYVVSSLDRQVLLIQRRRVTGRQSGSLNNRGSDVTWISANSEVGVRGCSTECGCEFSSRASRFCCRGAALGRVFQGDSQFVSNGVLKAQTLS</sequence>
<evidence type="ECO:0000313" key="2">
    <source>
        <dbReference type="Proteomes" id="UP001221898"/>
    </source>
</evidence>
<accession>A0AAD7WXL2</accession>
<dbReference type="AlphaFoldDB" id="A0AAD7WXL2"/>
<reference evidence="1" key="1">
    <citation type="journal article" date="2023" name="Science">
        <title>Genome structures resolve the early diversification of teleost fishes.</title>
        <authorList>
            <person name="Parey E."/>
            <person name="Louis A."/>
            <person name="Montfort J."/>
            <person name="Bouchez O."/>
            <person name="Roques C."/>
            <person name="Iampietro C."/>
            <person name="Lluch J."/>
            <person name="Castinel A."/>
            <person name="Donnadieu C."/>
            <person name="Desvignes T."/>
            <person name="Floi Bucao C."/>
            <person name="Jouanno E."/>
            <person name="Wen M."/>
            <person name="Mejri S."/>
            <person name="Dirks R."/>
            <person name="Jansen H."/>
            <person name="Henkel C."/>
            <person name="Chen W.J."/>
            <person name="Zahm M."/>
            <person name="Cabau C."/>
            <person name="Klopp C."/>
            <person name="Thompson A.W."/>
            <person name="Robinson-Rechavi M."/>
            <person name="Braasch I."/>
            <person name="Lecointre G."/>
            <person name="Bobe J."/>
            <person name="Postlethwait J.H."/>
            <person name="Berthelot C."/>
            <person name="Roest Crollius H."/>
            <person name="Guiguen Y."/>
        </authorList>
    </citation>
    <scope>NUCLEOTIDE SEQUENCE</scope>
    <source>
        <strain evidence="1">NC1722</strain>
    </source>
</reference>
<dbReference type="Proteomes" id="UP001221898">
    <property type="component" value="Unassembled WGS sequence"/>
</dbReference>